<sequence>MIRALVKIGGTVTSLIGSVLFFIFGESLLISSIVFFGPLPTLIIFDVTFTAFSIVIIYVYFKKRQSGNKVILKIEGWVEKKEKQLSESKVRLLRFGKLLGILFFSLTAGPLPTSVLLGVIGYDLKWSIIISVTINFIFFAVWITLYSSGINLFF</sequence>
<gene>
    <name evidence="2" type="ORF">A2898_03090</name>
</gene>
<reference evidence="2 3" key="1">
    <citation type="journal article" date="2016" name="Nat. Commun.">
        <title>Thousands of microbial genomes shed light on interconnected biogeochemical processes in an aquifer system.</title>
        <authorList>
            <person name="Anantharaman K."/>
            <person name="Brown C.T."/>
            <person name="Hug L.A."/>
            <person name="Sharon I."/>
            <person name="Castelle C.J."/>
            <person name="Probst A.J."/>
            <person name="Thomas B.C."/>
            <person name="Singh A."/>
            <person name="Wilkins M.J."/>
            <person name="Karaoz U."/>
            <person name="Brodie E.L."/>
            <person name="Williams K.H."/>
            <person name="Hubbard S.S."/>
            <person name="Banfield J.F."/>
        </authorList>
    </citation>
    <scope>NUCLEOTIDE SEQUENCE [LARGE SCALE GENOMIC DNA]</scope>
</reference>
<keyword evidence="1" id="KW-0812">Transmembrane</keyword>
<evidence type="ECO:0000313" key="3">
    <source>
        <dbReference type="Proteomes" id="UP000179164"/>
    </source>
</evidence>
<evidence type="ECO:0008006" key="4">
    <source>
        <dbReference type="Google" id="ProtNLM"/>
    </source>
</evidence>
<dbReference type="Proteomes" id="UP000179164">
    <property type="component" value="Unassembled WGS sequence"/>
</dbReference>
<dbReference type="AlphaFoldDB" id="A0A1G2B526"/>
<comment type="caution">
    <text evidence="2">The sequence shown here is derived from an EMBL/GenBank/DDBJ whole genome shotgun (WGS) entry which is preliminary data.</text>
</comment>
<accession>A0A1G2B526</accession>
<protein>
    <recommendedName>
        <fullName evidence="4">Small multi-drug export protein</fullName>
    </recommendedName>
</protein>
<evidence type="ECO:0000313" key="2">
    <source>
        <dbReference type="EMBL" id="OGY84288.1"/>
    </source>
</evidence>
<feature type="transmembrane region" description="Helical" evidence="1">
    <location>
        <begin position="42"/>
        <end position="61"/>
    </location>
</feature>
<organism evidence="2 3">
    <name type="scientific">Candidatus Kerfeldbacteria bacterium RIFCSPLOWO2_01_FULL_48_11</name>
    <dbReference type="NCBI Taxonomy" id="1798543"/>
    <lineage>
        <taxon>Bacteria</taxon>
        <taxon>Candidatus Kerfeldiibacteriota</taxon>
    </lineage>
</organism>
<feature type="transmembrane region" description="Helical" evidence="1">
    <location>
        <begin position="98"/>
        <end position="120"/>
    </location>
</feature>
<dbReference type="STRING" id="1798543.A2898_03090"/>
<keyword evidence="1" id="KW-0472">Membrane</keyword>
<proteinExistence type="predicted"/>
<feature type="transmembrane region" description="Helical" evidence="1">
    <location>
        <begin position="126"/>
        <end position="146"/>
    </location>
</feature>
<dbReference type="EMBL" id="MHKE01000009">
    <property type="protein sequence ID" value="OGY84288.1"/>
    <property type="molecule type" value="Genomic_DNA"/>
</dbReference>
<evidence type="ECO:0000256" key="1">
    <source>
        <dbReference type="SAM" id="Phobius"/>
    </source>
</evidence>
<feature type="transmembrane region" description="Helical" evidence="1">
    <location>
        <begin position="12"/>
        <end position="36"/>
    </location>
</feature>
<name>A0A1G2B526_9BACT</name>
<keyword evidence="1" id="KW-1133">Transmembrane helix</keyword>